<name>A1HRH5_9FIRM</name>
<comment type="caution">
    <text evidence="2">The sequence shown here is derived from an EMBL/GenBank/DDBJ whole genome shotgun (WGS) entry which is preliminary data.</text>
</comment>
<accession>A1HRH5</accession>
<feature type="chain" id="PRO_5002635065" evidence="1">
    <location>
        <begin position="25"/>
        <end position="142"/>
    </location>
</feature>
<keyword evidence="1" id="KW-0732">Signal</keyword>
<dbReference type="eggNOG" id="ENOG502ZX5H">
    <property type="taxonomic scope" value="Bacteria"/>
</dbReference>
<dbReference type="RefSeq" id="WP_007289633.1">
    <property type="nucleotide sequence ID" value="NZ_AAWL01000011.1"/>
</dbReference>
<reference evidence="2 3" key="1">
    <citation type="submission" date="2007-01" db="EMBL/GenBank/DDBJ databases">
        <title>Annotation of the draft genome assembly of Thermosinus carboxydivorans Nor1.</title>
        <authorList>
            <consortium name="US DOE Joint Genome Institute (JGI-ORNL)"/>
            <person name="Larimer F."/>
            <person name="Land M."/>
            <person name="Hauser L."/>
        </authorList>
    </citation>
    <scope>NUCLEOTIDE SEQUENCE [LARGE SCALE GENOMIC DNA]</scope>
    <source>
        <strain evidence="2 3">Nor1</strain>
    </source>
</reference>
<feature type="signal peptide" evidence="1">
    <location>
        <begin position="1"/>
        <end position="24"/>
    </location>
</feature>
<keyword evidence="3" id="KW-1185">Reference proteome</keyword>
<protein>
    <submittedName>
        <fullName evidence="2">Uncharacterized protein</fullName>
    </submittedName>
</protein>
<dbReference type="OrthoDB" id="1631671at2"/>
<gene>
    <name evidence="2" type="ORF">TcarDRAFT_1324</name>
</gene>
<proteinExistence type="predicted"/>
<dbReference type="AlphaFoldDB" id="A1HRH5"/>
<evidence type="ECO:0000313" key="3">
    <source>
        <dbReference type="Proteomes" id="UP000005139"/>
    </source>
</evidence>
<reference evidence="2 3" key="2">
    <citation type="submission" date="2007-01" db="EMBL/GenBank/DDBJ databases">
        <title>Sequencing of the draft genome and assembly of Thermosinus carboxydivorans Nor1.</title>
        <authorList>
            <consortium name="US DOE Joint Genome Institute (JGI-PGF)"/>
            <person name="Copeland A."/>
            <person name="Lucas S."/>
            <person name="Lapidus A."/>
            <person name="Barry K."/>
            <person name="Glavina del Rio T."/>
            <person name="Dalin E."/>
            <person name="Tice H."/>
            <person name="Bruce D."/>
            <person name="Pitluck S."/>
            <person name="Richardson P."/>
        </authorList>
    </citation>
    <scope>NUCLEOTIDE SEQUENCE [LARGE SCALE GENOMIC DNA]</scope>
    <source>
        <strain evidence="2 3">Nor1</strain>
    </source>
</reference>
<evidence type="ECO:0000256" key="1">
    <source>
        <dbReference type="SAM" id="SignalP"/>
    </source>
</evidence>
<sequence precursor="true">MKKRVVASLLAVCLVLTAAPAVQAFGLGDILKVGGIGLLVDKFATPLNNFINTLMAKHGAGTDYATKVVPIISFGSGGHIGAAQVTGPQELVDQTEAVIQIEGNFNGNQFRVKALIPIDSKNPTNFSRVQGVGVSAVIDVKI</sequence>
<organism evidence="2 3">
    <name type="scientific">Thermosinus carboxydivorans Nor1</name>
    <dbReference type="NCBI Taxonomy" id="401526"/>
    <lineage>
        <taxon>Bacteria</taxon>
        <taxon>Bacillati</taxon>
        <taxon>Bacillota</taxon>
        <taxon>Negativicutes</taxon>
        <taxon>Selenomonadales</taxon>
        <taxon>Sporomusaceae</taxon>
        <taxon>Thermosinus</taxon>
    </lineage>
</organism>
<dbReference type="EMBL" id="AAWL01000011">
    <property type="protein sequence ID" value="EAX47306.1"/>
    <property type="molecule type" value="Genomic_DNA"/>
</dbReference>
<evidence type="ECO:0000313" key="2">
    <source>
        <dbReference type="EMBL" id="EAX47306.1"/>
    </source>
</evidence>
<dbReference type="Proteomes" id="UP000005139">
    <property type="component" value="Unassembled WGS sequence"/>
</dbReference>